<evidence type="ECO:0000313" key="3">
    <source>
        <dbReference type="Proteomes" id="UP001314263"/>
    </source>
</evidence>
<dbReference type="EMBL" id="CAUYUE010000015">
    <property type="protein sequence ID" value="CAK0786794.1"/>
    <property type="molecule type" value="Genomic_DNA"/>
</dbReference>
<accession>A0AAV1IHJ9</accession>
<gene>
    <name evidence="2" type="ORF">CVIRNUC_010008</name>
</gene>
<keyword evidence="3" id="KW-1185">Reference proteome</keyword>
<sequence length="156" mass="16499">MGKDAFSFPMGRKKTPFQKHKEQEEERKKREEEDAKKLYDEFVTSFGDEPEQKGSQRSFKRGGVIQPGSSASSAGLGQKKPAKYVPSFLPPALAAAMNAQSNPHTGAAAAAAAISSRLSGVSVLGSMPVLSSSLDTLTMQSAVWQPPACACVPVVG</sequence>
<reference evidence="2 3" key="1">
    <citation type="submission" date="2023-10" db="EMBL/GenBank/DDBJ databases">
        <authorList>
            <person name="Maclean D."/>
            <person name="Macfadyen A."/>
        </authorList>
    </citation>
    <scope>NUCLEOTIDE SEQUENCE [LARGE SCALE GENOMIC DNA]</scope>
</reference>
<proteinExistence type="predicted"/>
<comment type="caution">
    <text evidence="2">The sequence shown here is derived from an EMBL/GenBank/DDBJ whole genome shotgun (WGS) entry which is preliminary data.</text>
</comment>
<organism evidence="2 3">
    <name type="scientific">Coccomyxa viridis</name>
    <dbReference type="NCBI Taxonomy" id="1274662"/>
    <lineage>
        <taxon>Eukaryota</taxon>
        <taxon>Viridiplantae</taxon>
        <taxon>Chlorophyta</taxon>
        <taxon>core chlorophytes</taxon>
        <taxon>Trebouxiophyceae</taxon>
        <taxon>Trebouxiophyceae incertae sedis</taxon>
        <taxon>Coccomyxaceae</taxon>
        <taxon>Coccomyxa</taxon>
    </lineage>
</organism>
<dbReference type="Proteomes" id="UP001314263">
    <property type="component" value="Unassembled WGS sequence"/>
</dbReference>
<protein>
    <submittedName>
        <fullName evidence="2">Uncharacterized protein</fullName>
    </submittedName>
</protein>
<name>A0AAV1IHJ9_9CHLO</name>
<evidence type="ECO:0000313" key="2">
    <source>
        <dbReference type="EMBL" id="CAK0786794.1"/>
    </source>
</evidence>
<dbReference type="AlphaFoldDB" id="A0AAV1IHJ9"/>
<evidence type="ECO:0000256" key="1">
    <source>
        <dbReference type="SAM" id="MobiDB-lite"/>
    </source>
</evidence>
<feature type="region of interest" description="Disordered" evidence="1">
    <location>
        <begin position="1"/>
        <end position="80"/>
    </location>
</feature>
<feature type="compositionally biased region" description="Basic and acidic residues" evidence="1">
    <location>
        <begin position="19"/>
        <end position="40"/>
    </location>
</feature>